<dbReference type="GeneID" id="108259566"/>
<dbReference type="GO" id="GO:0071222">
    <property type="term" value="P:cellular response to lipopolysaccharide"/>
    <property type="evidence" value="ECO:0007669"/>
    <property type="project" value="TreeGrafter"/>
</dbReference>
<sequence>MAQSKIPEACLKADSKMENITLYFHLEMVRNTHHDIEENLSESEESDGEGISVKGECVVDGKLTQEMNGCFKKDKESQVLIQGIRRTTICAKNIKQKRRGACMSYSSNNITIYYYKPNMLEDLGKGVPVVLNISNSNQFLKCTFIEDKAVLTVECWEKDKLDSIYKNDPNTWPFVFYLSCTKDNCRHFESAQCSGWFIRTESDLVCMAEQKDKDRDSEKYSFLIVCTQNTAKSKS</sequence>
<evidence type="ECO:0000256" key="8">
    <source>
        <dbReference type="ARBA" id="ARBA00022620"/>
    </source>
</evidence>
<evidence type="ECO:0000256" key="10">
    <source>
        <dbReference type="ARBA" id="ARBA00023228"/>
    </source>
</evidence>
<comment type="subcellular location">
    <subcellularLocation>
        <location evidence="2">Cytoplasm</location>
        <location evidence="2">Cytosol</location>
    </subcellularLocation>
    <subcellularLocation>
        <location evidence="1">Lysosome</location>
    </subcellularLocation>
    <subcellularLocation>
        <location evidence="3">Secreted</location>
        <location evidence="3">Extracellular exosome</location>
    </subcellularLocation>
</comment>
<dbReference type="GO" id="GO:0005125">
    <property type="term" value="F:cytokine activity"/>
    <property type="evidence" value="ECO:0007669"/>
    <property type="project" value="UniProtKB-UniRule"/>
</dbReference>
<evidence type="ECO:0000256" key="12">
    <source>
        <dbReference type="RuleBase" id="RU003753"/>
    </source>
</evidence>
<keyword evidence="6" id="KW-0202">Cytokine</keyword>
<dbReference type="GO" id="GO:0005615">
    <property type="term" value="C:extracellular space"/>
    <property type="evidence" value="ECO:0007669"/>
    <property type="project" value="UniProtKB-KW"/>
</dbReference>
<comment type="similarity">
    <text evidence="4 12">Belongs to the IL-1 family.</text>
</comment>
<dbReference type="GO" id="GO:1901222">
    <property type="term" value="P:regulation of non-canonical NF-kappaB signal transduction"/>
    <property type="evidence" value="ECO:0007669"/>
    <property type="project" value="TreeGrafter"/>
</dbReference>
<protein>
    <recommendedName>
        <fullName evidence="12">Interleukin-1</fullName>
    </recommendedName>
</protein>
<evidence type="ECO:0000256" key="1">
    <source>
        <dbReference type="ARBA" id="ARBA00004371"/>
    </source>
</evidence>
<dbReference type="PANTHER" id="PTHR10078:SF30">
    <property type="entry name" value="INTERLEUKIN-1 BETA"/>
    <property type="match status" value="1"/>
</dbReference>
<evidence type="ECO:0000256" key="4">
    <source>
        <dbReference type="ARBA" id="ARBA00010448"/>
    </source>
</evidence>
<evidence type="ECO:0000256" key="2">
    <source>
        <dbReference type="ARBA" id="ARBA00004514"/>
    </source>
</evidence>
<keyword evidence="9" id="KW-0395">Inflammatory response</keyword>
<evidence type="ECO:0000313" key="13">
    <source>
        <dbReference type="Proteomes" id="UP000221080"/>
    </source>
</evidence>
<dbReference type="KEGG" id="ipu:108259566"/>
<evidence type="ECO:0000256" key="7">
    <source>
        <dbReference type="ARBA" id="ARBA00022525"/>
    </source>
</evidence>
<evidence type="ECO:0000256" key="5">
    <source>
        <dbReference type="ARBA" id="ARBA00022490"/>
    </source>
</evidence>
<reference evidence="14" key="2">
    <citation type="submission" date="2025-08" db="UniProtKB">
        <authorList>
            <consortium name="RefSeq"/>
        </authorList>
    </citation>
    <scope>IDENTIFICATION</scope>
    <source>
        <tissue evidence="14">Blood</tissue>
    </source>
</reference>
<evidence type="ECO:0000256" key="3">
    <source>
        <dbReference type="ARBA" id="ARBA00004550"/>
    </source>
</evidence>
<name>A0A2D0Q8L7_ICTPU</name>
<dbReference type="AlphaFoldDB" id="A0A2D0Q8L7"/>
<dbReference type="GO" id="GO:0010628">
    <property type="term" value="P:positive regulation of gene expression"/>
    <property type="evidence" value="ECO:0007669"/>
    <property type="project" value="TreeGrafter"/>
</dbReference>
<reference evidence="13" key="1">
    <citation type="journal article" date="2016" name="Nat. Commun.">
        <title>The channel catfish genome sequence provides insights into the evolution of scale formation in teleosts.</title>
        <authorList>
            <person name="Liu Z."/>
            <person name="Liu S."/>
            <person name="Yao J."/>
            <person name="Bao L."/>
            <person name="Zhang J."/>
            <person name="Li Y."/>
            <person name="Jiang C."/>
            <person name="Sun L."/>
            <person name="Wang R."/>
            <person name="Zhang Y."/>
            <person name="Zhou T."/>
            <person name="Zeng Q."/>
            <person name="Fu Q."/>
            <person name="Gao S."/>
            <person name="Li N."/>
            <person name="Koren S."/>
            <person name="Jiang Y."/>
            <person name="Zimin A."/>
            <person name="Xu P."/>
            <person name="Phillippy A.M."/>
            <person name="Geng X."/>
            <person name="Song L."/>
            <person name="Sun F."/>
            <person name="Li C."/>
            <person name="Wang X."/>
            <person name="Chen A."/>
            <person name="Jin Y."/>
            <person name="Yuan Z."/>
            <person name="Yang Y."/>
            <person name="Tan S."/>
            <person name="Peatman E."/>
            <person name="Lu J."/>
            <person name="Qin Z."/>
            <person name="Dunham R."/>
            <person name="Li Z."/>
            <person name="Sonstegard T."/>
            <person name="Feng J."/>
            <person name="Danzmann R.G."/>
            <person name="Schroeder S."/>
            <person name="Scheffler B."/>
            <person name="Duke M.V."/>
            <person name="Ballard L."/>
            <person name="Kucuktas H."/>
            <person name="Kaltenboeck L."/>
            <person name="Liu H."/>
            <person name="Armbruster J."/>
            <person name="Xie Y."/>
            <person name="Kirby M.L."/>
            <person name="Tian Y."/>
            <person name="Flanagan M.E."/>
            <person name="Mu W."/>
            <person name="Waldbieser G.C."/>
        </authorList>
    </citation>
    <scope>NUCLEOTIDE SEQUENCE [LARGE SCALE GENOMIC DNA]</scope>
    <source>
        <strain evidence="13">SDA103</strain>
    </source>
</reference>
<keyword evidence="13" id="KW-1185">Reference proteome</keyword>
<accession>A0A2D0Q8L7</accession>
<evidence type="ECO:0000256" key="9">
    <source>
        <dbReference type="ARBA" id="ARBA00023198"/>
    </source>
</evidence>
<dbReference type="GO" id="GO:0005149">
    <property type="term" value="F:interleukin-1 receptor binding"/>
    <property type="evidence" value="ECO:0007669"/>
    <property type="project" value="UniProtKB-UniRule"/>
</dbReference>
<dbReference type="Proteomes" id="UP000221080">
    <property type="component" value="Chromosome 27"/>
</dbReference>
<dbReference type="GO" id="GO:0005764">
    <property type="term" value="C:lysosome"/>
    <property type="evidence" value="ECO:0007669"/>
    <property type="project" value="UniProtKB-SubCell"/>
</dbReference>
<organism evidence="13 14">
    <name type="scientific">Ictalurus punctatus</name>
    <name type="common">Channel catfish</name>
    <name type="synonym">Silurus punctatus</name>
    <dbReference type="NCBI Taxonomy" id="7998"/>
    <lineage>
        <taxon>Eukaryota</taxon>
        <taxon>Metazoa</taxon>
        <taxon>Chordata</taxon>
        <taxon>Craniata</taxon>
        <taxon>Vertebrata</taxon>
        <taxon>Euteleostomi</taxon>
        <taxon>Actinopterygii</taxon>
        <taxon>Neopterygii</taxon>
        <taxon>Teleostei</taxon>
        <taxon>Ostariophysi</taxon>
        <taxon>Siluriformes</taxon>
        <taxon>Ictaluridae</taxon>
        <taxon>Ictalurus</taxon>
    </lineage>
</organism>
<dbReference type="InterPro" id="IPR000975">
    <property type="entry name" value="IL-1_fam"/>
</dbReference>
<dbReference type="OrthoDB" id="8962877at2759"/>
<keyword evidence="11" id="KW-0497">Mitogen</keyword>
<dbReference type="GO" id="GO:0006955">
    <property type="term" value="P:immune response"/>
    <property type="evidence" value="ECO:0007669"/>
    <property type="project" value="InterPro"/>
</dbReference>
<dbReference type="CDD" id="cd00100">
    <property type="entry name" value="beta-trefoil_IL1"/>
    <property type="match status" value="1"/>
</dbReference>
<dbReference type="GO" id="GO:0048246">
    <property type="term" value="P:macrophage chemotaxis"/>
    <property type="evidence" value="ECO:0007669"/>
    <property type="project" value="TreeGrafter"/>
</dbReference>
<dbReference type="GO" id="GO:0019221">
    <property type="term" value="P:cytokine-mediated signaling pathway"/>
    <property type="evidence" value="ECO:0007669"/>
    <property type="project" value="TreeGrafter"/>
</dbReference>
<dbReference type="GO" id="GO:0042119">
    <property type="term" value="P:neutrophil activation"/>
    <property type="evidence" value="ECO:0007669"/>
    <property type="project" value="TreeGrafter"/>
</dbReference>
<dbReference type="Pfam" id="PF00340">
    <property type="entry name" value="IL1"/>
    <property type="match status" value="1"/>
</dbReference>
<evidence type="ECO:0000256" key="11">
    <source>
        <dbReference type="ARBA" id="ARBA00023246"/>
    </source>
</evidence>
<dbReference type="GO" id="GO:0051781">
    <property type="term" value="P:positive regulation of cell division"/>
    <property type="evidence" value="ECO:0007669"/>
    <property type="project" value="UniProtKB-KW"/>
</dbReference>
<gene>
    <name evidence="14" type="primary">LOC108259566</name>
</gene>
<dbReference type="SUPFAM" id="SSF50353">
    <property type="entry name" value="Cytokine"/>
    <property type="match status" value="1"/>
</dbReference>
<dbReference type="PRINTS" id="PR00264">
    <property type="entry name" value="INTERLEUKIN1"/>
</dbReference>
<dbReference type="RefSeq" id="XP_017314639.1">
    <property type="nucleotide sequence ID" value="XM_017459150.3"/>
</dbReference>
<evidence type="ECO:0000256" key="6">
    <source>
        <dbReference type="ARBA" id="ARBA00022514"/>
    </source>
</evidence>
<proteinExistence type="inferred from homology"/>
<keyword evidence="5" id="KW-0963">Cytoplasm</keyword>
<evidence type="ECO:0000313" key="14">
    <source>
        <dbReference type="RefSeq" id="XP_017314639.1"/>
    </source>
</evidence>
<dbReference type="InterPro" id="IPR008996">
    <property type="entry name" value="IL1/FGF"/>
</dbReference>
<dbReference type="Gene3D" id="2.80.10.50">
    <property type="match status" value="1"/>
</dbReference>
<keyword evidence="10" id="KW-0458">Lysosome</keyword>
<keyword evidence="7 12" id="KW-0964">Secreted</keyword>
<dbReference type="GO" id="GO:0005829">
    <property type="term" value="C:cytosol"/>
    <property type="evidence" value="ECO:0007669"/>
    <property type="project" value="UniProtKB-SubCell"/>
</dbReference>
<dbReference type="STRING" id="7998.ENSIPUP00000021437"/>
<dbReference type="GO" id="GO:0001660">
    <property type="term" value="P:fever generation"/>
    <property type="evidence" value="ECO:0007669"/>
    <property type="project" value="UniProtKB-KW"/>
</dbReference>
<keyword evidence="8" id="KW-0666">Pyrogen</keyword>
<dbReference type="PANTHER" id="PTHR10078">
    <property type="entry name" value="INTERLEUKIN-1 FAMILY MEMBER"/>
    <property type="match status" value="1"/>
</dbReference>